<feature type="transmembrane region" description="Helical" evidence="5">
    <location>
        <begin position="356"/>
        <end position="375"/>
    </location>
</feature>
<evidence type="ECO:0000256" key="1">
    <source>
        <dbReference type="ARBA" id="ARBA00004141"/>
    </source>
</evidence>
<comment type="caution">
    <text evidence="7">The sequence shown here is derived from an EMBL/GenBank/DDBJ whole genome shotgun (WGS) entry which is preliminary data.</text>
</comment>
<keyword evidence="3 5" id="KW-1133">Transmembrane helix</keyword>
<keyword evidence="2 5" id="KW-0812">Transmembrane</keyword>
<feature type="transmembrane region" description="Helical" evidence="5">
    <location>
        <begin position="12"/>
        <end position="29"/>
    </location>
</feature>
<feature type="transmembrane region" description="Helical" evidence="5">
    <location>
        <begin position="405"/>
        <end position="422"/>
    </location>
</feature>
<reference evidence="8" key="1">
    <citation type="journal article" date="2019" name="Int. J. Syst. Evol. Microbiol.">
        <title>The Global Catalogue of Microorganisms (GCM) 10K type strain sequencing project: providing services to taxonomists for standard genome sequencing and annotation.</title>
        <authorList>
            <consortium name="The Broad Institute Genomics Platform"/>
            <consortium name="The Broad Institute Genome Sequencing Center for Infectious Disease"/>
            <person name="Wu L."/>
            <person name="Ma J."/>
        </authorList>
    </citation>
    <scope>NUCLEOTIDE SEQUENCE [LARGE SCALE GENOMIC DNA]</scope>
    <source>
        <strain evidence="8">JCM 11882</strain>
    </source>
</reference>
<dbReference type="EMBL" id="JBHSHP010000055">
    <property type="protein sequence ID" value="MFC4755930.1"/>
    <property type="molecule type" value="Genomic_DNA"/>
</dbReference>
<evidence type="ECO:0000256" key="2">
    <source>
        <dbReference type="ARBA" id="ARBA00022692"/>
    </source>
</evidence>
<feature type="transmembrane region" description="Helical" evidence="5">
    <location>
        <begin position="110"/>
        <end position="126"/>
    </location>
</feature>
<gene>
    <name evidence="7" type="ORF">ACFO7U_14250</name>
</gene>
<protein>
    <submittedName>
        <fullName evidence="7">FUSC family protein</fullName>
    </submittedName>
</protein>
<sequence>MTLAPSPPRLRNAIKAGLTVLLCLSVPTLLGRPDLGLLTVTGTFAVLYAPAAPLRRRAVTVAGIGLGLIGATALGAFTAGSVAFFAVSAILLAMVTAGLCLALRVGPPGSYFLVLCAGIAYLLVGEHGTAPWLVPAMTAVGATVAWAVTMAELIPDPRRPERLAVKAAADAVTAYAASEPGPDGRPLHRAAAHALASAEEAVAEGMWTADRSLAAALEGAHREYAERSARAKLHVVPGEELGWDPRNPDAGRWIEDDAGHADVEMPTAEAAGRVENALSDDELRSTGSLRRRLADGLRWPGEPWSVALSVGVATAISILVLLAISGPDQPHLYWVVAFSALVLHQGGPRVARTHRALHRLTGTVLGLGLFLLLTLVHPSGWWLIVLIVTLQFAIELLVTRNYGLAVTLITPLALLVATGGQMPEDPLALTGERLLDTVIGVVVAIVVLWTLGRRAPHRAVRGDTRRALAELAEFARGDAQTPTEPTPASALRDLNTSTTLLIADGHGDSAEARTAEAVTYAGYLMLGTLDRQTVRMSAPRWVALASAELPSGVRSVGAEHPADVAIRHECRRAGAAID</sequence>
<feature type="transmembrane region" description="Helical" evidence="5">
    <location>
        <begin position="132"/>
        <end position="154"/>
    </location>
</feature>
<name>A0ABV9PSL6_9ACTN</name>
<keyword evidence="4 5" id="KW-0472">Membrane</keyword>
<proteinExistence type="predicted"/>
<accession>A0ABV9PSL6</accession>
<organism evidence="7 8">
    <name type="scientific">Dietzia aurantiaca</name>
    <dbReference type="NCBI Taxonomy" id="983873"/>
    <lineage>
        <taxon>Bacteria</taxon>
        <taxon>Bacillati</taxon>
        <taxon>Actinomycetota</taxon>
        <taxon>Actinomycetes</taxon>
        <taxon>Mycobacteriales</taxon>
        <taxon>Dietziaceae</taxon>
        <taxon>Dietzia</taxon>
    </lineage>
</organism>
<dbReference type="InterPro" id="IPR049453">
    <property type="entry name" value="Memb_transporter_dom"/>
</dbReference>
<evidence type="ECO:0000256" key="5">
    <source>
        <dbReference type="SAM" id="Phobius"/>
    </source>
</evidence>
<feature type="transmembrane region" description="Helical" evidence="5">
    <location>
        <begin position="58"/>
        <end position="77"/>
    </location>
</feature>
<feature type="transmembrane region" description="Helical" evidence="5">
    <location>
        <begin position="35"/>
        <end position="51"/>
    </location>
</feature>
<evidence type="ECO:0000313" key="7">
    <source>
        <dbReference type="EMBL" id="MFC4755930.1"/>
    </source>
</evidence>
<feature type="transmembrane region" description="Helical" evidence="5">
    <location>
        <begin position="83"/>
        <end position="103"/>
    </location>
</feature>
<evidence type="ECO:0000313" key="8">
    <source>
        <dbReference type="Proteomes" id="UP001595836"/>
    </source>
</evidence>
<keyword evidence="8" id="KW-1185">Reference proteome</keyword>
<feature type="transmembrane region" description="Helical" evidence="5">
    <location>
        <begin position="434"/>
        <end position="451"/>
    </location>
</feature>
<comment type="subcellular location">
    <subcellularLocation>
        <location evidence="1">Membrane</location>
        <topology evidence="1">Multi-pass membrane protein</topology>
    </subcellularLocation>
</comment>
<evidence type="ECO:0000256" key="4">
    <source>
        <dbReference type="ARBA" id="ARBA00023136"/>
    </source>
</evidence>
<evidence type="ECO:0000256" key="3">
    <source>
        <dbReference type="ARBA" id="ARBA00022989"/>
    </source>
</evidence>
<dbReference type="Pfam" id="PF13515">
    <property type="entry name" value="FUSC_2"/>
    <property type="match status" value="1"/>
</dbReference>
<evidence type="ECO:0000259" key="6">
    <source>
        <dbReference type="Pfam" id="PF13515"/>
    </source>
</evidence>
<feature type="transmembrane region" description="Helical" evidence="5">
    <location>
        <begin position="306"/>
        <end position="325"/>
    </location>
</feature>
<dbReference type="Proteomes" id="UP001595836">
    <property type="component" value="Unassembled WGS sequence"/>
</dbReference>
<feature type="domain" description="Integral membrane bound transporter" evidence="6">
    <location>
        <begin position="328"/>
        <end position="447"/>
    </location>
</feature>
<dbReference type="RefSeq" id="WP_344996067.1">
    <property type="nucleotide sequence ID" value="NZ_BAABCD010000054.1"/>
</dbReference>